<dbReference type="Gene3D" id="2.60.40.10">
    <property type="entry name" value="Immunoglobulins"/>
    <property type="match status" value="1"/>
</dbReference>
<accession>A0ABN3BZP2</accession>
<feature type="signal peptide" evidence="1">
    <location>
        <begin position="1"/>
        <end position="28"/>
    </location>
</feature>
<dbReference type="RefSeq" id="WP_344300649.1">
    <property type="nucleotide sequence ID" value="NZ_BAAAQW010000010.1"/>
</dbReference>
<protein>
    <recommendedName>
        <fullName evidence="2">SpaA-like prealbumin fold domain-containing protein</fullName>
    </recommendedName>
</protein>
<dbReference type="InterPro" id="IPR013783">
    <property type="entry name" value="Ig-like_fold"/>
</dbReference>
<feature type="domain" description="SpaA-like prealbumin fold" evidence="2">
    <location>
        <begin position="288"/>
        <end position="387"/>
    </location>
</feature>
<evidence type="ECO:0000256" key="1">
    <source>
        <dbReference type="SAM" id="SignalP"/>
    </source>
</evidence>
<evidence type="ECO:0000259" key="2">
    <source>
        <dbReference type="Pfam" id="PF24514"/>
    </source>
</evidence>
<evidence type="ECO:0000313" key="3">
    <source>
        <dbReference type="EMBL" id="GAA2202409.1"/>
    </source>
</evidence>
<proteinExistence type="predicted"/>
<dbReference type="InterPro" id="IPR055371">
    <property type="entry name" value="SpaA_PFL_dom_4"/>
</dbReference>
<dbReference type="EMBL" id="BAAAQW010000010">
    <property type="protein sequence ID" value="GAA2202409.1"/>
    <property type="molecule type" value="Genomic_DNA"/>
</dbReference>
<sequence length="599" mass="60692">MKLIHRTRWGACLAVTALVTAGATSAQANLSGSSFEGGDGNLIVNTSGNTDWANVAGLNTGIDKASGNTDNSFGQGTKEDDPNATVVTGSIPPNKNDLTRFYEASETGTNGHIYLYLGWERLVNIGNANLDFEISQNPTAGFTADTKGGVALNRTAGDLLVTYDFGGSGTPTLGILTWLTSAKDNVSDCFSANALPCWGKRVVLGSASEGAVNTVQVTDPFLPAPGSLGVGLFGEAAIDLTAAKVIPEGTCEAFGSAFVKSRSSSSFTAEIKDFIAPIPVNISNCGTITIHKVTENGDSSFAYTTTGGLTPATFSLSNGGSQSYTGVPTGASSVTENLTSAQTAAGWTLKSLACTATGSGTSATPSGATVNIQMGLGGNVDCTYTNHINASPTIATTLKPATVTVGGSVTDSAALTGATSNAGGTVTYTVYSNSACTTGAQAAGTKTVTNGVIPDSDAVTFSTAGDYYWQAVYSGDANNNGATSTCTEEHLVVTKAQPTVATAQDLIPNDNFTLSSGFGTPTGTIIFNLYAPSDATCSGTPALTQTVTVNGNGTYSTTNSTFHAATTGTWRWASSYSGDANNLAASSACGVENFTITNG</sequence>
<dbReference type="Proteomes" id="UP001500432">
    <property type="component" value="Unassembled WGS sequence"/>
</dbReference>
<name>A0ABN3BZP2_9MICC</name>
<reference evidence="3 4" key="1">
    <citation type="journal article" date="2019" name="Int. J. Syst. Evol. Microbiol.">
        <title>The Global Catalogue of Microorganisms (GCM) 10K type strain sequencing project: providing services to taxonomists for standard genome sequencing and annotation.</title>
        <authorList>
            <consortium name="The Broad Institute Genomics Platform"/>
            <consortium name="The Broad Institute Genome Sequencing Center for Infectious Disease"/>
            <person name="Wu L."/>
            <person name="Ma J."/>
        </authorList>
    </citation>
    <scope>NUCLEOTIDE SEQUENCE [LARGE SCALE GENOMIC DNA]</scope>
    <source>
        <strain evidence="3 4">JCM 16034</strain>
    </source>
</reference>
<evidence type="ECO:0000313" key="4">
    <source>
        <dbReference type="Proteomes" id="UP001500432"/>
    </source>
</evidence>
<comment type="caution">
    <text evidence="3">The sequence shown here is derived from an EMBL/GenBank/DDBJ whole genome shotgun (WGS) entry which is preliminary data.</text>
</comment>
<gene>
    <name evidence="3" type="ORF">GCM10009849_30700</name>
</gene>
<feature type="chain" id="PRO_5045200953" description="SpaA-like prealbumin fold domain-containing protein" evidence="1">
    <location>
        <begin position="29"/>
        <end position="599"/>
    </location>
</feature>
<dbReference type="Pfam" id="PF24514">
    <property type="entry name" value="SpaA_4"/>
    <property type="match status" value="1"/>
</dbReference>
<keyword evidence="4" id="KW-1185">Reference proteome</keyword>
<keyword evidence="1" id="KW-0732">Signal</keyword>
<organism evidence="3 4">
    <name type="scientific">Sinomonas flava</name>
    <dbReference type="NCBI Taxonomy" id="496857"/>
    <lineage>
        <taxon>Bacteria</taxon>
        <taxon>Bacillati</taxon>
        <taxon>Actinomycetota</taxon>
        <taxon>Actinomycetes</taxon>
        <taxon>Micrococcales</taxon>
        <taxon>Micrococcaceae</taxon>
        <taxon>Sinomonas</taxon>
    </lineage>
</organism>